<dbReference type="NCBIfam" id="TIGR01451">
    <property type="entry name" value="B_ant_repeat"/>
    <property type="match status" value="1"/>
</dbReference>
<dbReference type="InterPro" id="IPR047589">
    <property type="entry name" value="DUF11_rpt"/>
</dbReference>
<dbReference type="InterPro" id="IPR032675">
    <property type="entry name" value="LRR_dom_sf"/>
</dbReference>
<keyword evidence="2 4" id="KW-0732">Signal</keyword>
<dbReference type="Gene3D" id="3.80.10.10">
    <property type="entry name" value="Ribonuclease Inhibitor"/>
    <property type="match status" value="1"/>
</dbReference>
<dbReference type="InterPro" id="IPR052574">
    <property type="entry name" value="CDIRP"/>
</dbReference>
<dbReference type="InterPro" id="IPR026444">
    <property type="entry name" value="Secre_tail"/>
</dbReference>
<keyword evidence="3" id="KW-0677">Repeat</keyword>
<feature type="domain" description="DUF7619" evidence="6">
    <location>
        <begin position="572"/>
        <end position="703"/>
    </location>
</feature>
<evidence type="ECO:0000313" key="7">
    <source>
        <dbReference type="EMBL" id="RKE98016.1"/>
    </source>
</evidence>
<evidence type="ECO:0000256" key="2">
    <source>
        <dbReference type="ARBA" id="ARBA00022729"/>
    </source>
</evidence>
<feature type="domain" description="Secretion system C-terminal sorting" evidence="5">
    <location>
        <begin position="721"/>
        <end position="791"/>
    </location>
</feature>
<dbReference type="RefSeq" id="WP_120199248.1">
    <property type="nucleotide sequence ID" value="NZ_RAQJ01000001.1"/>
</dbReference>
<comment type="caution">
    <text evidence="7">The sequence shown here is derived from an EMBL/GenBank/DDBJ whole genome shotgun (WGS) entry which is preliminary data.</text>
</comment>
<dbReference type="OrthoDB" id="1110367at2"/>
<evidence type="ECO:0000256" key="1">
    <source>
        <dbReference type="ARBA" id="ARBA00022614"/>
    </source>
</evidence>
<name>A0A420DUS0_9FLAO</name>
<dbReference type="GO" id="GO:0035591">
    <property type="term" value="F:signaling adaptor activity"/>
    <property type="evidence" value="ECO:0007669"/>
    <property type="project" value="TreeGrafter"/>
</dbReference>
<dbReference type="Pfam" id="PF24595">
    <property type="entry name" value="DUF7619"/>
    <property type="match status" value="1"/>
</dbReference>
<evidence type="ECO:0000256" key="3">
    <source>
        <dbReference type="ARBA" id="ARBA00022737"/>
    </source>
</evidence>
<dbReference type="NCBIfam" id="TIGR04183">
    <property type="entry name" value="Por_Secre_tail"/>
    <property type="match status" value="1"/>
</dbReference>
<reference evidence="7 8" key="1">
    <citation type="submission" date="2018-09" db="EMBL/GenBank/DDBJ databases">
        <title>Genomic Encyclopedia of Archaeal and Bacterial Type Strains, Phase II (KMG-II): from individual species to whole genera.</title>
        <authorList>
            <person name="Goeker M."/>
        </authorList>
    </citation>
    <scope>NUCLEOTIDE SEQUENCE [LARGE SCALE GENOMIC DNA]</scope>
    <source>
        <strain evidence="7 8">DSM 26283</strain>
    </source>
</reference>
<keyword evidence="1" id="KW-0433">Leucine-rich repeat</keyword>
<evidence type="ECO:0000259" key="5">
    <source>
        <dbReference type="Pfam" id="PF18962"/>
    </source>
</evidence>
<organism evidence="7 8">
    <name type="scientific">Ichthyenterobacterium magnum</name>
    <dbReference type="NCBI Taxonomy" id="1230530"/>
    <lineage>
        <taxon>Bacteria</taxon>
        <taxon>Pseudomonadati</taxon>
        <taxon>Bacteroidota</taxon>
        <taxon>Flavobacteriia</taxon>
        <taxon>Flavobacteriales</taxon>
        <taxon>Flavobacteriaceae</taxon>
        <taxon>Ichthyenterobacterium</taxon>
    </lineage>
</organism>
<sequence length="793" mass="87828">MRHIYFFFFAFIFFSVAQAQVVTIPDADFRDLLSDPSANGALIRDLNNSIITNVDANNDGQFQVSEVEQVSYIYLGYSVSSPPIISSLEGINSFVNINKLIVGKTNVTTLNINLQALTWLSIKNNDLLSSMDILGCANLESLYVEDNEMFTALDVSGLANLYTLECIGSYLYNAPRISSINVSGCTSLYSLDVSQNNLANIDVSTCTSLSILKCGRNLLTTLDVSGCPVLRRLHCYHNNITAIDLSTAYELFEFDCNNTLIESIDVSNCSKLNTLNCHTNDALTSLFIKNGKVEGSFGISSTPNLAYICCDLDQLSYIQNSALYQHPNTVANTYCSFNPGGEYFVIEGVNKLDSDSNDCDVSDLNYPNFKFNVTDGNNSGIIIADESGAYSFPVEDGSHTITPIVENPTYYSVTPSSITIDFPSETSPYNQDFCVTPNGVFNDLEVVVVPLELARPGFDTDYKLIYKNKGTSTLSGNIMLTFLDDVMNLVSANPSVDFQIQSQLTWNYVDLAPFETREIDFTMNLNTPTDANFPLNGDDVLVFDATVNPTVSDETPDDNMFVLNQTVVNSYDPNDKTCLEGETITEDMIGKYVHYTIRFENTGTANAINVVVKDVIDTSKFDVSSLILLSSSHNFVTRVRNTNEVEFIFENIQLPFDDANNDGYITFKIETLPSLSIGDTFTNEAEIYFDFNAPIITNDYLTTVENNLSIGENTLSESLSVYPNPVKDKLYIESLEPIVSATIYDVNGRLLQTVTIIGKQSLQSIDVRQLSKGVYFVNLKSTKGEYLQKIVKQ</sequence>
<dbReference type="AlphaFoldDB" id="A0A420DUS0"/>
<dbReference type="InterPro" id="IPR055353">
    <property type="entry name" value="DUF7619"/>
</dbReference>
<dbReference type="Proteomes" id="UP000284892">
    <property type="component" value="Unassembled WGS sequence"/>
</dbReference>
<evidence type="ECO:0000256" key="4">
    <source>
        <dbReference type="SAM" id="SignalP"/>
    </source>
</evidence>
<gene>
    <name evidence="7" type="ORF">BXY80_0081</name>
</gene>
<dbReference type="SUPFAM" id="SSF52058">
    <property type="entry name" value="L domain-like"/>
    <property type="match status" value="1"/>
</dbReference>
<evidence type="ECO:0000313" key="8">
    <source>
        <dbReference type="Proteomes" id="UP000284892"/>
    </source>
</evidence>
<proteinExistence type="predicted"/>
<protein>
    <submittedName>
        <fullName evidence="7">Putative repeat protein (TIGR01451 family)/predicted secreted protein (Por secretion system target)</fullName>
    </submittedName>
</protein>
<accession>A0A420DUS0</accession>
<feature type="chain" id="PRO_5019301498" evidence="4">
    <location>
        <begin position="20"/>
        <end position="793"/>
    </location>
</feature>
<feature type="signal peptide" evidence="4">
    <location>
        <begin position="1"/>
        <end position="19"/>
    </location>
</feature>
<dbReference type="Pfam" id="PF18962">
    <property type="entry name" value="Por_Secre_tail"/>
    <property type="match status" value="1"/>
</dbReference>
<dbReference type="PANTHER" id="PTHR47566">
    <property type="match status" value="1"/>
</dbReference>
<dbReference type="PANTHER" id="PTHR47566:SF1">
    <property type="entry name" value="PROTEIN NUD1"/>
    <property type="match status" value="1"/>
</dbReference>
<keyword evidence="8" id="KW-1185">Reference proteome</keyword>
<dbReference type="EMBL" id="RAQJ01000001">
    <property type="protein sequence ID" value="RKE98016.1"/>
    <property type="molecule type" value="Genomic_DNA"/>
</dbReference>
<evidence type="ECO:0000259" key="6">
    <source>
        <dbReference type="Pfam" id="PF24595"/>
    </source>
</evidence>